<proteinExistence type="predicted"/>
<keyword evidence="3" id="KW-1185">Reference proteome</keyword>
<dbReference type="InterPro" id="IPR028082">
    <property type="entry name" value="Peripla_BP_I"/>
</dbReference>
<reference evidence="2 3" key="1">
    <citation type="submission" date="2016-10" db="EMBL/GenBank/DDBJ databases">
        <title>Draft genome sequences of four alkaliphilic bacteria belonging to the Anaerobacillus genus.</title>
        <authorList>
            <person name="Bassil N.M."/>
            <person name="Lloyd J.R."/>
        </authorList>
    </citation>
    <scope>NUCLEOTIDE SEQUENCE [LARGE SCALE GENOMIC DNA]</scope>
    <source>
        <strain evidence="2 3">DSM 22531</strain>
    </source>
</reference>
<dbReference type="STRING" id="472963.BKP45_02225"/>
<name>A0A1S2MD25_9BACI</name>
<protein>
    <recommendedName>
        <fullName evidence="1">Periplasmic binding protein domain-containing protein</fullName>
    </recommendedName>
</protein>
<evidence type="ECO:0000313" key="2">
    <source>
        <dbReference type="EMBL" id="OIJ21575.1"/>
    </source>
</evidence>
<dbReference type="Proteomes" id="UP000180057">
    <property type="component" value="Unassembled WGS sequence"/>
</dbReference>
<dbReference type="InterPro" id="IPR025997">
    <property type="entry name" value="SBP_2_dom"/>
</dbReference>
<dbReference type="EMBL" id="MLQS01000001">
    <property type="protein sequence ID" value="OIJ21575.1"/>
    <property type="molecule type" value="Genomic_DNA"/>
</dbReference>
<evidence type="ECO:0000313" key="3">
    <source>
        <dbReference type="Proteomes" id="UP000180057"/>
    </source>
</evidence>
<dbReference type="SUPFAM" id="SSF53822">
    <property type="entry name" value="Periplasmic binding protein-like I"/>
    <property type="match status" value="1"/>
</dbReference>
<sequence>MRKGFEDLDIEGEIIAPTNLLFLEQVDMLGRVLIENPDILIIYPMYPHYTIPTLERFIEKDIPVFLLDTYHQWDNKTTYIGTDNVALGRRAGALLGSELH</sequence>
<dbReference type="AlphaFoldDB" id="A0A1S2MD25"/>
<dbReference type="Pfam" id="PF13407">
    <property type="entry name" value="Peripla_BP_4"/>
    <property type="match status" value="1"/>
</dbReference>
<evidence type="ECO:0000259" key="1">
    <source>
        <dbReference type="Pfam" id="PF13407"/>
    </source>
</evidence>
<dbReference type="Gene3D" id="3.40.50.2300">
    <property type="match status" value="2"/>
</dbReference>
<accession>A0A1S2MD25</accession>
<comment type="caution">
    <text evidence="2">The sequence shown here is derived from an EMBL/GenBank/DDBJ whole genome shotgun (WGS) entry which is preliminary data.</text>
</comment>
<gene>
    <name evidence="2" type="ORF">BKP45_02225</name>
</gene>
<feature type="domain" description="Periplasmic binding protein" evidence="1">
    <location>
        <begin position="5"/>
        <end position="98"/>
    </location>
</feature>
<organism evidence="2 3">
    <name type="scientific">Anaerobacillus alkalidiazotrophicus</name>
    <dbReference type="NCBI Taxonomy" id="472963"/>
    <lineage>
        <taxon>Bacteria</taxon>
        <taxon>Bacillati</taxon>
        <taxon>Bacillota</taxon>
        <taxon>Bacilli</taxon>
        <taxon>Bacillales</taxon>
        <taxon>Bacillaceae</taxon>
        <taxon>Anaerobacillus</taxon>
    </lineage>
</organism>